<reference evidence="4" key="2">
    <citation type="submission" date="2017-05" db="EMBL/GenBank/DDBJ databases">
        <title>Improved OligoMM genomes.</title>
        <authorList>
            <person name="Garzetti D."/>
        </authorList>
    </citation>
    <scope>NUCLEOTIDE SEQUENCE [LARGE SCALE GENOMIC DNA]</scope>
    <source>
        <strain evidence="4">KB18</strain>
    </source>
</reference>
<organism evidence="3 5">
    <name type="scientific">Acutalibacter muris</name>
    <dbReference type="NCBI Taxonomy" id="1796620"/>
    <lineage>
        <taxon>Bacteria</taxon>
        <taxon>Bacillati</taxon>
        <taxon>Bacillota</taxon>
        <taxon>Clostridia</taxon>
        <taxon>Eubacteriales</taxon>
        <taxon>Acutalibacteraceae</taxon>
        <taxon>Acutalibacter</taxon>
    </lineage>
</organism>
<sequence length="61" mass="6754">MFSNTPRGASASAAAYSIVETAKANGLRPFRYFQFLLERLPVGIPIEDCLPREQAAHTLCR</sequence>
<gene>
    <name evidence="2" type="ORF">ADH66_10790</name>
    <name evidence="3" type="ORF">I5Q82_01095</name>
</gene>
<keyword evidence="4" id="KW-1185">Reference proteome</keyword>
<protein>
    <submittedName>
        <fullName evidence="3">Transposase domain-containing protein</fullName>
    </submittedName>
</protein>
<dbReference type="Proteomes" id="UP000196710">
    <property type="component" value="Chromosome"/>
</dbReference>
<dbReference type="AlphaFoldDB" id="A0A1Z2XRK9"/>
<dbReference type="EMBL" id="CP065321">
    <property type="protein sequence ID" value="QQR31949.1"/>
    <property type="molecule type" value="Genomic_DNA"/>
</dbReference>
<reference evidence="2" key="1">
    <citation type="journal article" date="2017" name="Genome Announc.">
        <title>High-Quality Whole-Genome Sequences of the Oligo-Mouse-Microbiota Bacterial Community.</title>
        <authorList>
            <person name="Garzetti D."/>
            <person name="Brugiroux S."/>
            <person name="Bunk B."/>
            <person name="Pukall R."/>
            <person name="McCoy K.D."/>
            <person name="Macpherson A.J."/>
            <person name="Stecher B."/>
        </authorList>
    </citation>
    <scope>NUCLEOTIDE SEQUENCE</scope>
    <source>
        <strain evidence="2">KB18</strain>
    </source>
</reference>
<dbReference type="KEGG" id="amur:ADH66_10790"/>
<evidence type="ECO:0000313" key="4">
    <source>
        <dbReference type="Proteomes" id="UP000196710"/>
    </source>
</evidence>
<dbReference type="InterPro" id="IPR039552">
    <property type="entry name" value="IS66_C"/>
</dbReference>
<evidence type="ECO:0000313" key="5">
    <source>
        <dbReference type="Proteomes" id="UP000596035"/>
    </source>
</evidence>
<dbReference type="RefSeq" id="WP_084384542.1">
    <property type="nucleotide sequence ID" value="NZ_CP021422.1"/>
</dbReference>
<proteinExistence type="predicted"/>
<feature type="domain" description="Transposase IS66 C-terminal" evidence="1">
    <location>
        <begin position="17"/>
        <end position="48"/>
    </location>
</feature>
<evidence type="ECO:0000313" key="2">
    <source>
        <dbReference type="EMBL" id="ASB41097.1"/>
    </source>
</evidence>
<dbReference type="EMBL" id="CP021422">
    <property type="protein sequence ID" value="ASB41097.1"/>
    <property type="molecule type" value="Genomic_DNA"/>
</dbReference>
<name>A0A1Z2XRK9_9FIRM</name>
<accession>A0A1Z2XRK9</accession>
<evidence type="ECO:0000313" key="3">
    <source>
        <dbReference type="EMBL" id="QQR31949.1"/>
    </source>
</evidence>
<dbReference type="Pfam" id="PF13817">
    <property type="entry name" value="DDE_Tnp_IS66_C"/>
    <property type="match status" value="1"/>
</dbReference>
<evidence type="ECO:0000259" key="1">
    <source>
        <dbReference type="Pfam" id="PF13817"/>
    </source>
</evidence>
<reference evidence="3 5" key="3">
    <citation type="submission" date="2020-11" db="EMBL/GenBank/DDBJ databases">
        <title>Closed and high quality bacterial genomes of the OMM12 community.</title>
        <authorList>
            <person name="Marbouty M."/>
            <person name="Lamy-Besnier Q."/>
            <person name="Debarbieux L."/>
            <person name="Koszul R."/>
        </authorList>
    </citation>
    <scope>NUCLEOTIDE SEQUENCE [LARGE SCALE GENOMIC DNA]</scope>
    <source>
        <strain evidence="3 5">KB18</strain>
    </source>
</reference>
<dbReference type="Proteomes" id="UP000596035">
    <property type="component" value="Chromosome"/>
</dbReference>